<proteinExistence type="predicted"/>
<name>A0A1M6YW08_9RHOB</name>
<dbReference type="AlphaFoldDB" id="A0A1M6YW08"/>
<gene>
    <name evidence="1" type="ORF">SAMN05444398_1011055</name>
</gene>
<evidence type="ECO:0000313" key="2">
    <source>
        <dbReference type="Proteomes" id="UP000183974"/>
    </source>
</evidence>
<dbReference type="Proteomes" id="UP000183974">
    <property type="component" value="Unassembled WGS sequence"/>
</dbReference>
<accession>A0A1M6YW08</accession>
<dbReference type="EMBL" id="FRBR01000001">
    <property type="protein sequence ID" value="SHL22285.1"/>
    <property type="molecule type" value="Genomic_DNA"/>
</dbReference>
<sequence length="62" mass="6908">MTVINMPNKEDQVIILAHRLADMSLEEPGPRQRMQMLEVIEELAAHLVQESRLVNAALEGGA</sequence>
<dbReference type="RefSeq" id="WP_073033477.1">
    <property type="nucleotide sequence ID" value="NZ_BMLR01000001.1"/>
</dbReference>
<protein>
    <submittedName>
        <fullName evidence="1">Uncharacterized protein</fullName>
    </submittedName>
</protein>
<evidence type="ECO:0000313" key="1">
    <source>
        <dbReference type="EMBL" id="SHL22285.1"/>
    </source>
</evidence>
<reference evidence="1 2" key="1">
    <citation type="submission" date="2016-11" db="EMBL/GenBank/DDBJ databases">
        <authorList>
            <person name="Jaros S."/>
            <person name="Januszkiewicz K."/>
            <person name="Wedrychowicz H."/>
        </authorList>
    </citation>
    <scope>NUCLEOTIDE SEQUENCE [LARGE SCALE GENOMIC DNA]</scope>
    <source>
        <strain evidence="1 2">DSM 29589</strain>
    </source>
</reference>
<dbReference type="STRING" id="337701.SAMN05444398_1011055"/>
<organism evidence="1 2">
    <name type="scientific">Roseovarius pacificus</name>
    <dbReference type="NCBI Taxonomy" id="337701"/>
    <lineage>
        <taxon>Bacteria</taxon>
        <taxon>Pseudomonadati</taxon>
        <taxon>Pseudomonadota</taxon>
        <taxon>Alphaproteobacteria</taxon>
        <taxon>Rhodobacterales</taxon>
        <taxon>Roseobacteraceae</taxon>
        <taxon>Roseovarius</taxon>
    </lineage>
</organism>
<keyword evidence="2" id="KW-1185">Reference proteome</keyword>